<dbReference type="InterPro" id="IPR019480">
    <property type="entry name" value="Dihydroorotate_DH_Fe-S-bd"/>
</dbReference>
<dbReference type="EMBL" id="JBBNPS010000008">
    <property type="protein sequence ID" value="MEQ3353498.1"/>
    <property type="molecule type" value="Genomic_DNA"/>
</dbReference>
<evidence type="ECO:0000256" key="1">
    <source>
        <dbReference type="ARBA" id="ARBA00006422"/>
    </source>
</evidence>
<comment type="caution">
    <text evidence="12">The sequence shown here is derived from an EMBL/GenBank/DDBJ whole genome shotgun (WGS) entry which is preliminary data.</text>
</comment>
<evidence type="ECO:0000259" key="11">
    <source>
        <dbReference type="PROSITE" id="PS51384"/>
    </source>
</evidence>
<dbReference type="Pfam" id="PF10418">
    <property type="entry name" value="DHODB_Fe-S_bind"/>
    <property type="match status" value="1"/>
</dbReference>
<dbReference type="InterPro" id="IPR012165">
    <property type="entry name" value="Cyt_c3_hydrogenase_gsu"/>
</dbReference>
<protein>
    <submittedName>
        <fullName evidence="12">Dihydroorotate dehydrogenase electron transfer subunit</fullName>
    </submittedName>
</protein>
<keyword evidence="3" id="KW-0285">Flavoprotein</keyword>
<evidence type="ECO:0000256" key="7">
    <source>
        <dbReference type="ARBA" id="ARBA00022982"/>
    </source>
</evidence>
<keyword evidence="9" id="KW-0411">Iron-sulfur</keyword>
<evidence type="ECO:0000313" key="12">
    <source>
        <dbReference type="EMBL" id="MEQ3353498.1"/>
    </source>
</evidence>
<dbReference type="Gene3D" id="3.40.50.80">
    <property type="entry name" value="Nucleotide-binding domain of ferredoxin-NADP reductase (FNR) module"/>
    <property type="match status" value="1"/>
</dbReference>
<name>A0ABV1J6I3_9FIRM</name>
<evidence type="ECO:0000256" key="9">
    <source>
        <dbReference type="ARBA" id="ARBA00023014"/>
    </source>
</evidence>
<dbReference type="PROSITE" id="PS51384">
    <property type="entry name" value="FAD_FR"/>
    <property type="match status" value="1"/>
</dbReference>
<evidence type="ECO:0000256" key="3">
    <source>
        <dbReference type="ARBA" id="ARBA00022630"/>
    </source>
</evidence>
<evidence type="ECO:0000313" key="13">
    <source>
        <dbReference type="Proteomes" id="UP001481872"/>
    </source>
</evidence>
<dbReference type="RefSeq" id="WP_349053815.1">
    <property type="nucleotide sequence ID" value="NZ_JBBNPS010000008.1"/>
</dbReference>
<feature type="domain" description="FAD-binding FR-type" evidence="11">
    <location>
        <begin position="1"/>
        <end position="90"/>
    </location>
</feature>
<dbReference type="InterPro" id="IPR037117">
    <property type="entry name" value="Dihydroorotate_DH_ele_sf"/>
</dbReference>
<dbReference type="SUPFAM" id="SSF63380">
    <property type="entry name" value="Riboflavin synthase domain-like"/>
    <property type="match status" value="1"/>
</dbReference>
<dbReference type="InterPro" id="IPR039261">
    <property type="entry name" value="FNR_nucleotide-bd"/>
</dbReference>
<comment type="cofactor">
    <cofactor evidence="10">
        <name>[2Fe-2S] cluster</name>
        <dbReference type="ChEBI" id="CHEBI:190135"/>
    </cofactor>
</comment>
<keyword evidence="13" id="KW-1185">Reference proteome</keyword>
<dbReference type="Gene3D" id="2.10.240.10">
    <property type="entry name" value="Dihydroorotate dehydrogenase, electron transfer subunit"/>
    <property type="match status" value="1"/>
</dbReference>
<keyword evidence="2" id="KW-0813">Transport</keyword>
<keyword evidence="7" id="KW-0249">Electron transport</keyword>
<accession>A0ABV1J6I3</accession>
<proteinExistence type="inferred from homology"/>
<dbReference type="InterPro" id="IPR017938">
    <property type="entry name" value="Riboflavin_synthase-like_b-brl"/>
</dbReference>
<organism evidence="12 13">
    <name type="scientific">Aedoeadaptatus acetigenes</name>
    <dbReference type="NCBI Taxonomy" id="2981723"/>
    <lineage>
        <taxon>Bacteria</taxon>
        <taxon>Bacillati</taxon>
        <taxon>Bacillota</taxon>
        <taxon>Tissierellia</taxon>
        <taxon>Tissierellales</taxon>
        <taxon>Peptoniphilaceae</taxon>
        <taxon>Aedoeadaptatus</taxon>
    </lineage>
</organism>
<sequence>MKVISNKALGEGLFVLTLAYAGEASPGQFFMVKPRDRAKLLGRPISIFSLKDGALSFLIKKVGGGTEDLARLLPGEEIVAEGPFGRGFPEIKEKTLFIGGGTGIAPSLHLLEGDKEGKLSVAIGLREENEALQAIYSPYGDRVKFCIGANIFDELAIADEVIYTCGPDPMMREAVKRAKNKIYVSMEKHMGCGFGACLACTCESEGKRVRVCKDGPVFEGRAIYA</sequence>
<dbReference type="PIRSF" id="PIRSF006816">
    <property type="entry name" value="Cyc3_hyd_g"/>
    <property type="match status" value="1"/>
</dbReference>
<dbReference type="PANTHER" id="PTHR43513:SF3">
    <property type="entry name" value="DIHYDROOROTATE DEHYDROGENASE B (NAD(+)), ELECTRON TRANSFER SUBUNIT-RELATED"/>
    <property type="match status" value="1"/>
</dbReference>
<dbReference type="Proteomes" id="UP001481872">
    <property type="component" value="Unassembled WGS sequence"/>
</dbReference>
<gene>
    <name evidence="12" type="ORF">AAA081_04180</name>
</gene>
<comment type="similarity">
    <text evidence="1">Belongs to the PyrK family.</text>
</comment>
<dbReference type="InterPro" id="IPR017927">
    <property type="entry name" value="FAD-bd_FR_type"/>
</dbReference>
<keyword evidence="5" id="KW-0479">Metal-binding</keyword>
<dbReference type="Gene3D" id="2.40.30.10">
    <property type="entry name" value="Translation factors"/>
    <property type="match status" value="1"/>
</dbReference>
<evidence type="ECO:0000256" key="4">
    <source>
        <dbReference type="ARBA" id="ARBA00022714"/>
    </source>
</evidence>
<evidence type="ECO:0000256" key="8">
    <source>
        <dbReference type="ARBA" id="ARBA00023004"/>
    </source>
</evidence>
<dbReference type="PANTHER" id="PTHR43513">
    <property type="entry name" value="DIHYDROOROTATE DEHYDROGENASE B (NAD(+)), ELECTRON TRANSFER SUBUNIT"/>
    <property type="match status" value="1"/>
</dbReference>
<reference evidence="12 13" key="1">
    <citation type="submission" date="2024-04" db="EMBL/GenBank/DDBJ databases">
        <title>Human intestinal bacterial collection.</title>
        <authorList>
            <person name="Pauvert C."/>
            <person name="Hitch T.C.A."/>
            <person name="Clavel T."/>
        </authorList>
    </citation>
    <scope>NUCLEOTIDE SEQUENCE [LARGE SCALE GENOMIC DNA]</scope>
    <source>
        <strain evidence="12 13">CLA-SR-H026</strain>
    </source>
</reference>
<evidence type="ECO:0000256" key="2">
    <source>
        <dbReference type="ARBA" id="ARBA00022448"/>
    </source>
</evidence>
<keyword evidence="6" id="KW-0274">FAD</keyword>
<dbReference type="InterPro" id="IPR050353">
    <property type="entry name" value="PyrK_electron_transfer"/>
</dbReference>
<evidence type="ECO:0000256" key="6">
    <source>
        <dbReference type="ARBA" id="ARBA00022827"/>
    </source>
</evidence>
<evidence type="ECO:0000256" key="5">
    <source>
        <dbReference type="ARBA" id="ARBA00022723"/>
    </source>
</evidence>
<keyword evidence="4" id="KW-0001">2Fe-2S</keyword>
<dbReference type="SUPFAM" id="SSF52343">
    <property type="entry name" value="Ferredoxin reductase-like, C-terminal NADP-linked domain"/>
    <property type="match status" value="1"/>
</dbReference>
<evidence type="ECO:0000256" key="10">
    <source>
        <dbReference type="ARBA" id="ARBA00034078"/>
    </source>
</evidence>
<keyword evidence="8" id="KW-0408">Iron</keyword>